<organism evidence="1">
    <name type="scientific">uncultured bacterium</name>
    <name type="common">gcode 4</name>
    <dbReference type="NCBI Taxonomy" id="1234023"/>
    <lineage>
        <taxon>Bacteria</taxon>
        <taxon>environmental samples</taxon>
    </lineage>
</organism>
<sequence>MNPTNNTLPFSNFETNWKLTSFGQNLMMHSIQNWTSIAVNSIQELKLILANDTLIEGIVKSEKWDNFPKNSIKVESVSEFEFQLICQNVIHIIQNNKGLINNIITDSDLLKNVYRLELINDENNWIVSLVVFHDKKYLIFPQIEVLESQDENYIPCMSDKFSKHKIILNAEEILEYQKLLKTNFIEDKDRFYILIQMIQNWLMKDQLNLIFDEI</sequence>
<gene>
    <name evidence="1" type="ORF">ACD_4C00031G0002</name>
</gene>
<evidence type="ECO:0000313" key="1">
    <source>
        <dbReference type="EMBL" id="EKE27129.1"/>
    </source>
</evidence>
<dbReference type="EMBL" id="AMFJ01000547">
    <property type="protein sequence ID" value="EKE27129.1"/>
    <property type="molecule type" value="Genomic_DNA"/>
</dbReference>
<reference evidence="1" key="1">
    <citation type="journal article" date="2012" name="Science">
        <title>Fermentation, hydrogen, and sulfur metabolism in multiple uncultivated bacterial phyla.</title>
        <authorList>
            <person name="Wrighton K.C."/>
            <person name="Thomas B.C."/>
            <person name="Sharon I."/>
            <person name="Miller C.S."/>
            <person name="Castelle C.J."/>
            <person name="VerBerkmoes N.C."/>
            <person name="Wilkins M.J."/>
            <person name="Hettich R.L."/>
            <person name="Lipton M.S."/>
            <person name="Williams K.H."/>
            <person name="Long P.E."/>
            <person name="Banfield J.F."/>
        </authorList>
    </citation>
    <scope>NUCLEOTIDE SEQUENCE [LARGE SCALE GENOMIC DNA]</scope>
</reference>
<comment type="caution">
    <text evidence="1">The sequence shown here is derived from an EMBL/GenBank/DDBJ whole genome shotgun (WGS) entry which is preliminary data.</text>
</comment>
<proteinExistence type="predicted"/>
<accession>K2GAI5</accession>
<protein>
    <submittedName>
        <fullName evidence="1">Uncharacterized protein</fullName>
    </submittedName>
</protein>
<name>K2GAI5_9BACT</name>
<dbReference type="AlphaFoldDB" id="K2GAI5"/>